<sequence>MFPLQVLLRINARQGVLEPRWLHRCDRRIFGLEARDRCHDEGLFGVIPRNEFMLLREILLDVVGTSGYHCGVLRSFPVERIEQGNE</sequence>
<protein>
    <submittedName>
        <fullName evidence="1">Uncharacterized protein</fullName>
    </submittedName>
</protein>
<keyword evidence="2" id="KW-1185">Reference proteome</keyword>
<dbReference type="Proteomes" id="UP001151760">
    <property type="component" value="Unassembled WGS sequence"/>
</dbReference>
<organism evidence="1 2">
    <name type="scientific">Tanacetum coccineum</name>
    <dbReference type="NCBI Taxonomy" id="301880"/>
    <lineage>
        <taxon>Eukaryota</taxon>
        <taxon>Viridiplantae</taxon>
        <taxon>Streptophyta</taxon>
        <taxon>Embryophyta</taxon>
        <taxon>Tracheophyta</taxon>
        <taxon>Spermatophyta</taxon>
        <taxon>Magnoliopsida</taxon>
        <taxon>eudicotyledons</taxon>
        <taxon>Gunneridae</taxon>
        <taxon>Pentapetalae</taxon>
        <taxon>asterids</taxon>
        <taxon>campanulids</taxon>
        <taxon>Asterales</taxon>
        <taxon>Asteraceae</taxon>
        <taxon>Asteroideae</taxon>
        <taxon>Anthemideae</taxon>
        <taxon>Anthemidinae</taxon>
        <taxon>Tanacetum</taxon>
    </lineage>
</organism>
<dbReference type="EMBL" id="BQNB010012157">
    <property type="protein sequence ID" value="GJS99938.1"/>
    <property type="molecule type" value="Genomic_DNA"/>
</dbReference>
<name>A0ABQ5AFM4_9ASTR</name>
<evidence type="ECO:0000313" key="2">
    <source>
        <dbReference type="Proteomes" id="UP001151760"/>
    </source>
</evidence>
<reference evidence="1" key="2">
    <citation type="submission" date="2022-01" db="EMBL/GenBank/DDBJ databases">
        <authorList>
            <person name="Yamashiro T."/>
            <person name="Shiraishi A."/>
            <person name="Satake H."/>
            <person name="Nakayama K."/>
        </authorList>
    </citation>
    <scope>NUCLEOTIDE SEQUENCE</scope>
</reference>
<proteinExistence type="predicted"/>
<evidence type="ECO:0000313" key="1">
    <source>
        <dbReference type="EMBL" id="GJS99938.1"/>
    </source>
</evidence>
<gene>
    <name evidence="1" type="ORF">Tco_0821108</name>
</gene>
<comment type="caution">
    <text evidence="1">The sequence shown here is derived from an EMBL/GenBank/DDBJ whole genome shotgun (WGS) entry which is preliminary data.</text>
</comment>
<reference evidence="1" key="1">
    <citation type="journal article" date="2022" name="Int. J. Mol. Sci.">
        <title>Draft Genome of Tanacetum Coccineum: Genomic Comparison of Closely Related Tanacetum-Family Plants.</title>
        <authorList>
            <person name="Yamashiro T."/>
            <person name="Shiraishi A."/>
            <person name="Nakayama K."/>
            <person name="Satake H."/>
        </authorList>
    </citation>
    <scope>NUCLEOTIDE SEQUENCE</scope>
</reference>
<accession>A0ABQ5AFM4</accession>